<evidence type="ECO:0000313" key="1">
    <source>
        <dbReference type="EMBL" id="MBX40962.1"/>
    </source>
</evidence>
<name>A0A2P2NEQ8_RHIMU</name>
<organism evidence="1">
    <name type="scientific">Rhizophora mucronata</name>
    <name type="common">Asiatic mangrove</name>
    <dbReference type="NCBI Taxonomy" id="61149"/>
    <lineage>
        <taxon>Eukaryota</taxon>
        <taxon>Viridiplantae</taxon>
        <taxon>Streptophyta</taxon>
        <taxon>Embryophyta</taxon>
        <taxon>Tracheophyta</taxon>
        <taxon>Spermatophyta</taxon>
        <taxon>Magnoliopsida</taxon>
        <taxon>eudicotyledons</taxon>
        <taxon>Gunneridae</taxon>
        <taxon>Pentapetalae</taxon>
        <taxon>rosids</taxon>
        <taxon>fabids</taxon>
        <taxon>Malpighiales</taxon>
        <taxon>Rhizophoraceae</taxon>
        <taxon>Rhizophora</taxon>
    </lineage>
</organism>
<accession>A0A2P2NEQ8</accession>
<proteinExistence type="predicted"/>
<reference evidence="1" key="1">
    <citation type="submission" date="2018-02" db="EMBL/GenBank/DDBJ databases">
        <title>Rhizophora mucronata_Transcriptome.</title>
        <authorList>
            <person name="Meera S.P."/>
            <person name="Sreeshan A."/>
            <person name="Augustine A."/>
        </authorList>
    </citation>
    <scope>NUCLEOTIDE SEQUENCE</scope>
    <source>
        <tissue evidence="1">Leaf</tissue>
    </source>
</reference>
<protein>
    <submittedName>
        <fullName evidence="1">Uncharacterized protein</fullName>
    </submittedName>
</protein>
<sequence>MNLRFADFWCKFLL</sequence>
<dbReference type="EMBL" id="GGEC01060478">
    <property type="protein sequence ID" value="MBX40962.1"/>
    <property type="molecule type" value="Transcribed_RNA"/>
</dbReference>